<keyword evidence="1" id="KW-0175">Coiled coil</keyword>
<dbReference type="SUPFAM" id="SSF51695">
    <property type="entry name" value="PLC-like phosphodiesterases"/>
    <property type="match status" value="1"/>
</dbReference>
<dbReference type="RefSeq" id="WP_153496519.1">
    <property type="nucleotide sequence ID" value="NZ_CBCRWP010000011.1"/>
</dbReference>
<feature type="transmembrane region" description="Helical" evidence="2">
    <location>
        <begin position="267"/>
        <end position="286"/>
    </location>
</feature>
<evidence type="ECO:0000313" key="5">
    <source>
        <dbReference type="Proteomes" id="UP000439550"/>
    </source>
</evidence>
<feature type="coiled-coil region" evidence="1">
    <location>
        <begin position="400"/>
        <end position="427"/>
    </location>
</feature>
<evidence type="ECO:0000313" key="4">
    <source>
        <dbReference type="EMBL" id="MQW39852.1"/>
    </source>
</evidence>
<proteinExistence type="predicted"/>
<organism evidence="4 5">
    <name type="scientific">Lactococcus hircilactis</name>
    <dbReference type="NCBI Taxonomy" id="1494462"/>
    <lineage>
        <taxon>Bacteria</taxon>
        <taxon>Bacillati</taxon>
        <taxon>Bacillota</taxon>
        <taxon>Bacilli</taxon>
        <taxon>Lactobacillales</taxon>
        <taxon>Streptococcaceae</taxon>
        <taxon>Lactococcus</taxon>
    </lineage>
</organism>
<keyword evidence="2" id="KW-1133">Transmembrane helix</keyword>
<evidence type="ECO:0000256" key="1">
    <source>
        <dbReference type="SAM" id="Coils"/>
    </source>
</evidence>
<keyword evidence="2" id="KW-0812">Transmembrane</keyword>
<feature type="domain" description="GP-PDE" evidence="3">
    <location>
        <begin position="298"/>
        <end position="526"/>
    </location>
</feature>
<evidence type="ECO:0000256" key="2">
    <source>
        <dbReference type="SAM" id="Phobius"/>
    </source>
</evidence>
<dbReference type="Gene3D" id="3.20.20.190">
    <property type="entry name" value="Phosphatidylinositol (PI) phosphodiesterase"/>
    <property type="match status" value="1"/>
</dbReference>
<feature type="transmembrane region" description="Helical" evidence="2">
    <location>
        <begin position="101"/>
        <end position="123"/>
    </location>
</feature>
<keyword evidence="2" id="KW-0472">Membrane</keyword>
<evidence type="ECO:0000259" key="3">
    <source>
        <dbReference type="PROSITE" id="PS51704"/>
    </source>
</evidence>
<dbReference type="AlphaFoldDB" id="A0A7X1Z8W0"/>
<dbReference type="PANTHER" id="PTHR46211:SF8">
    <property type="entry name" value="PHOSPHODIESTERASE"/>
    <property type="match status" value="1"/>
</dbReference>
<comment type="caution">
    <text evidence="4">The sequence shown here is derived from an EMBL/GenBank/DDBJ whole genome shotgun (WGS) entry which is preliminary data.</text>
</comment>
<protein>
    <recommendedName>
        <fullName evidence="3">GP-PDE domain-containing protein</fullName>
    </recommendedName>
</protein>
<keyword evidence="5" id="KW-1185">Reference proteome</keyword>
<dbReference type="Proteomes" id="UP000439550">
    <property type="component" value="Unassembled WGS sequence"/>
</dbReference>
<dbReference type="GO" id="GO:0008081">
    <property type="term" value="F:phosphoric diester hydrolase activity"/>
    <property type="evidence" value="ECO:0007669"/>
    <property type="project" value="InterPro"/>
</dbReference>
<dbReference type="Pfam" id="PF03009">
    <property type="entry name" value="GDPD"/>
    <property type="match status" value="1"/>
</dbReference>
<dbReference type="InterPro" id="IPR018476">
    <property type="entry name" value="GlyceroP-diester-Pdiesterase_M"/>
</dbReference>
<dbReference type="InterPro" id="IPR017946">
    <property type="entry name" value="PLC-like_Pdiesterase_TIM-brl"/>
</dbReference>
<dbReference type="EMBL" id="WITJ01000010">
    <property type="protein sequence ID" value="MQW39852.1"/>
    <property type="molecule type" value="Genomic_DNA"/>
</dbReference>
<sequence>MKKMRLKQISFVMVLLFGFNVLASLVIGALARFSPEAYKINTSTFSQFVNYWIKNGWSYGVVFLGYLMIYFILVLLLIAMTLICNQQFSFSRMIRGIKTPAVYVMTLGLILIFWPLNALGLKFPVTNYITIPQTFVSMVSNPLLWIIFWGVILIVILLFFRLKRVLFDSVTSDQKVRHPFKESWKKTTGKFLSDFFQLFQCAVQFVGATGIVFALQWLVDRLGVRTLSISFANVMIALLAGVLYFITAEMVFIFLSPLEREKRDQKYSGITALVMIVLIGFVSLILSGKMLHTPNSEYLVMAHMGIASKEDVPNSILSLKKAHEAKPDYVEIDIQKTKDGTFVLSHDTSIESLSGKKYVLNDVSWNELKQVEFKSGNQTVKLTRFDDYIKKANQLKQKILIELKINATITNQELEAFEERYGALMEENHAQIQSLNQNALARLSKYSENGLGLLSPVDNAINASKFNTFYAIEYSSLSPKTVAAAKKVNKSVYAWTVDTQADLSTTYAYGVKGFITDQPARTRKTLDRLRRHPHYDLVVWNALLFKRANF</sequence>
<gene>
    <name evidence="4" type="ORF">GHI93_07930</name>
</gene>
<feature type="transmembrane region" description="Helical" evidence="2">
    <location>
        <begin position="57"/>
        <end position="80"/>
    </location>
</feature>
<dbReference type="InterPro" id="IPR030395">
    <property type="entry name" value="GP_PDE_dom"/>
</dbReference>
<feature type="transmembrane region" description="Helical" evidence="2">
    <location>
        <begin position="231"/>
        <end position="255"/>
    </location>
</feature>
<dbReference type="Pfam" id="PF10110">
    <property type="entry name" value="GPDPase_memb"/>
    <property type="match status" value="1"/>
</dbReference>
<dbReference type="PANTHER" id="PTHR46211">
    <property type="entry name" value="GLYCEROPHOSPHORYL DIESTER PHOSPHODIESTERASE"/>
    <property type="match status" value="1"/>
</dbReference>
<reference evidence="4 5" key="1">
    <citation type="submission" date="2019-10" db="EMBL/GenBank/DDBJ databases">
        <authorList>
            <person name="Dong K."/>
        </authorList>
    </citation>
    <scope>NUCLEOTIDE SEQUENCE [LARGE SCALE GENOMIC DNA]</scope>
    <source>
        <strain evidence="4 5">DSM 28960</strain>
    </source>
</reference>
<name>A0A7X1Z8W0_9LACT</name>
<feature type="transmembrane region" description="Helical" evidence="2">
    <location>
        <begin position="195"/>
        <end position="219"/>
    </location>
</feature>
<dbReference type="OrthoDB" id="384721at2"/>
<dbReference type="GO" id="GO:0006629">
    <property type="term" value="P:lipid metabolic process"/>
    <property type="evidence" value="ECO:0007669"/>
    <property type="project" value="InterPro"/>
</dbReference>
<feature type="transmembrane region" description="Helical" evidence="2">
    <location>
        <begin position="143"/>
        <end position="160"/>
    </location>
</feature>
<dbReference type="PROSITE" id="PS51704">
    <property type="entry name" value="GP_PDE"/>
    <property type="match status" value="1"/>
</dbReference>
<accession>A0A7X1Z8W0</accession>